<comment type="caution">
    <text evidence="14">The sequence shown here is derived from an EMBL/GenBank/DDBJ whole genome shotgun (WGS) entry which is preliminary data.</text>
</comment>
<feature type="domain" description="Nucleoside diphosphate kinase-like" evidence="13">
    <location>
        <begin position="4"/>
        <end position="141"/>
    </location>
</feature>
<evidence type="ECO:0000256" key="7">
    <source>
        <dbReference type="ARBA" id="ARBA00024802"/>
    </source>
</evidence>
<dbReference type="GO" id="GO:0006228">
    <property type="term" value="P:UTP biosynthetic process"/>
    <property type="evidence" value="ECO:0007669"/>
    <property type="project" value="UniProtKB-UniRule"/>
</dbReference>
<feature type="binding site" evidence="9 10">
    <location>
        <position position="94"/>
    </location>
    <ligand>
        <name>ATP</name>
        <dbReference type="ChEBI" id="CHEBI:30616"/>
    </ligand>
</feature>
<comment type="catalytic activity">
    <reaction evidence="8">
        <text>dZDP + ATP = dZTP + ADP</text>
        <dbReference type="Rhea" id="RHEA:67644"/>
        <dbReference type="ChEBI" id="CHEBI:30616"/>
        <dbReference type="ChEBI" id="CHEBI:172929"/>
        <dbReference type="ChEBI" id="CHEBI:172931"/>
        <dbReference type="ChEBI" id="CHEBI:456216"/>
    </reaction>
</comment>
<comment type="function">
    <text evidence="9">Major role in the synthesis of nucleoside triphosphates other than ATP. The ATP gamma phosphate is transferred to the NDP beta phosphate via a ping-pong mechanism, using a phosphorylated active-site intermediate.</text>
</comment>
<dbReference type="GO" id="GO:0006241">
    <property type="term" value="P:CTP biosynthetic process"/>
    <property type="evidence" value="ECO:0007669"/>
    <property type="project" value="UniProtKB-UniRule"/>
</dbReference>
<comment type="similarity">
    <text evidence="2 9 10 11">Belongs to the NDK family.</text>
</comment>
<comment type="subcellular location">
    <subcellularLocation>
        <location evidence="9">Cytoplasm</location>
    </subcellularLocation>
</comment>
<dbReference type="InterPro" id="IPR001564">
    <property type="entry name" value="Nucleoside_diP_kinase"/>
</dbReference>
<feature type="active site" description="Pros-phosphohistidine intermediate" evidence="9 10">
    <location>
        <position position="118"/>
    </location>
</feature>
<dbReference type="InterPro" id="IPR036850">
    <property type="entry name" value="NDK-like_dom_sf"/>
</dbReference>
<dbReference type="AlphaFoldDB" id="A0A0G0YEA0"/>
<feature type="binding site" evidence="9 10">
    <location>
        <position position="88"/>
    </location>
    <ligand>
        <name>ATP</name>
        <dbReference type="ChEBI" id="CHEBI:30616"/>
    </ligand>
</feature>
<evidence type="ECO:0000259" key="13">
    <source>
        <dbReference type="SMART" id="SM00562"/>
    </source>
</evidence>
<keyword evidence="9" id="KW-0479">Metal-binding</keyword>
<evidence type="ECO:0000256" key="9">
    <source>
        <dbReference type="HAMAP-Rule" id="MF_00451"/>
    </source>
</evidence>
<dbReference type="HAMAP" id="MF_00451">
    <property type="entry name" value="NDP_kinase"/>
    <property type="match status" value="1"/>
</dbReference>
<evidence type="ECO:0000256" key="5">
    <source>
        <dbReference type="ARBA" id="ARBA00022777"/>
    </source>
</evidence>
<comment type="cofactor">
    <cofactor evidence="1 9">
        <name>Mg(2+)</name>
        <dbReference type="ChEBI" id="CHEBI:18420"/>
    </cofactor>
</comment>
<dbReference type="PROSITE" id="PS00469">
    <property type="entry name" value="NDPK"/>
    <property type="match status" value="1"/>
</dbReference>
<organism evidence="14 15">
    <name type="scientific">Candidatus Uhrbacteria bacterium GW2011_GWC1_41_20</name>
    <dbReference type="NCBI Taxonomy" id="1618983"/>
    <lineage>
        <taxon>Bacteria</taxon>
        <taxon>Candidatus Uhriibacteriota</taxon>
    </lineage>
</organism>
<dbReference type="InterPro" id="IPR023005">
    <property type="entry name" value="Nucleoside_diP_kinase_AS"/>
</dbReference>
<dbReference type="SMART" id="SM00562">
    <property type="entry name" value="NDK"/>
    <property type="match status" value="1"/>
</dbReference>
<name>A0A0G0YEA0_9BACT</name>
<evidence type="ECO:0000256" key="8">
    <source>
        <dbReference type="ARBA" id="ARBA00047945"/>
    </source>
</evidence>
<dbReference type="NCBIfam" id="NF001908">
    <property type="entry name" value="PRK00668.1"/>
    <property type="match status" value="1"/>
</dbReference>
<keyword evidence="9" id="KW-0597">Phosphoprotein</keyword>
<comment type="catalytic activity">
    <reaction evidence="9">
        <text>a ribonucleoside 5'-diphosphate + ATP = a ribonucleoside 5'-triphosphate + ADP</text>
        <dbReference type="Rhea" id="RHEA:18113"/>
        <dbReference type="ChEBI" id="CHEBI:30616"/>
        <dbReference type="ChEBI" id="CHEBI:57930"/>
        <dbReference type="ChEBI" id="CHEBI:61557"/>
        <dbReference type="ChEBI" id="CHEBI:456216"/>
        <dbReference type="EC" id="2.7.4.6"/>
    </reaction>
</comment>
<evidence type="ECO:0000256" key="4">
    <source>
        <dbReference type="ARBA" id="ARBA00022741"/>
    </source>
</evidence>
<keyword evidence="9" id="KW-0460">Magnesium</keyword>
<dbReference type="GO" id="GO:0006183">
    <property type="term" value="P:GTP biosynthetic process"/>
    <property type="evidence" value="ECO:0007669"/>
    <property type="project" value="UniProtKB-UniRule"/>
</dbReference>
<evidence type="ECO:0000256" key="12">
    <source>
        <dbReference type="RuleBase" id="RU004013"/>
    </source>
</evidence>
<dbReference type="PANTHER" id="PTHR11349">
    <property type="entry name" value="NUCLEOSIDE DIPHOSPHATE KINASE"/>
    <property type="match status" value="1"/>
</dbReference>
<dbReference type="GO" id="GO:0004550">
    <property type="term" value="F:nucleoside diphosphate kinase activity"/>
    <property type="evidence" value="ECO:0007669"/>
    <property type="project" value="UniProtKB-UniRule"/>
</dbReference>
<evidence type="ECO:0000256" key="3">
    <source>
        <dbReference type="ARBA" id="ARBA00022679"/>
    </source>
</evidence>
<comment type="function">
    <text evidence="7">(Microbial infection) Catalyzes the phosphorylation of dZDP to dZTP, when the bacterium is infected by a phage that produces the substrate for the synthesis of dZTP (2- amino-2'-deoxyadenosine 5'-triphosphate), which is then used by the phage as a DNA polymerase substrate.</text>
</comment>
<dbReference type="FunFam" id="3.30.70.141:FF:000002">
    <property type="entry name" value="Nucleoside diphosphate kinase"/>
    <property type="match status" value="1"/>
</dbReference>
<protein>
    <recommendedName>
        <fullName evidence="9 12">Nucleoside diphosphate kinase</fullName>
        <shortName evidence="9">NDK</shortName>
        <shortName evidence="9">NDP kinase</shortName>
        <ecNumber evidence="9 12">2.7.4.6</ecNumber>
    </recommendedName>
    <alternativeName>
        <fullName evidence="9">Nucleoside-2-P kinase</fullName>
    </alternativeName>
</protein>
<keyword evidence="9" id="KW-0546">Nucleotide metabolism</keyword>
<dbReference type="GO" id="GO:0005737">
    <property type="term" value="C:cytoplasm"/>
    <property type="evidence" value="ECO:0007669"/>
    <property type="project" value="UniProtKB-SubCell"/>
</dbReference>
<keyword evidence="6 9" id="KW-0067">ATP-binding</keyword>
<evidence type="ECO:0000256" key="10">
    <source>
        <dbReference type="PROSITE-ProRule" id="PRU00706"/>
    </source>
</evidence>
<dbReference type="EMBL" id="LCAW01000016">
    <property type="protein sequence ID" value="KKR98627.1"/>
    <property type="molecule type" value="Genomic_DNA"/>
</dbReference>
<dbReference type="SUPFAM" id="SSF54919">
    <property type="entry name" value="Nucleoside diphosphate kinase, NDK"/>
    <property type="match status" value="1"/>
</dbReference>
<dbReference type="EC" id="2.7.4.6" evidence="9 12"/>
<dbReference type="GO" id="GO:0005524">
    <property type="term" value="F:ATP binding"/>
    <property type="evidence" value="ECO:0007669"/>
    <property type="project" value="UniProtKB-UniRule"/>
</dbReference>
<feature type="binding site" evidence="9 10">
    <location>
        <position position="105"/>
    </location>
    <ligand>
        <name>ATP</name>
        <dbReference type="ChEBI" id="CHEBI:30616"/>
    </ligand>
</feature>
<dbReference type="Proteomes" id="UP000033930">
    <property type="component" value="Unassembled WGS sequence"/>
</dbReference>
<gene>
    <name evidence="9" type="primary">ndk</name>
    <name evidence="14" type="ORF">UU50_C0016G0004</name>
</gene>
<dbReference type="PRINTS" id="PR01243">
    <property type="entry name" value="NUCDPKINASE"/>
</dbReference>
<dbReference type="Gene3D" id="3.30.70.141">
    <property type="entry name" value="Nucleoside diphosphate kinase-like domain"/>
    <property type="match status" value="1"/>
</dbReference>
<keyword evidence="5 9" id="KW-0418">Kinase</keyword>
<dbReference type="PATRIC" id="fig|1618983.3.peg.684"/>
<accession>A0A0G0YEA0</accession>
<evidence type="ECO:0000256" key="2">
    <source>
        <dbReference type="ARBA" id="ARBA00008142"/>
    </source>
</evidence>
<dbReference type="Pfam" id="PF00334">
    <property type="entry name" value="NDK"/>
    <property type="match status" value="1"/>
</dbReference>
<evidence type="ECO:0000256" key="6">
    <source>
        <dbReference type="ARBA" id="ARBA00022840"/>
    </source>
</evidence>
<feature type="binding site" evidence="9 10">
    <location>
        <position position="60"/>
    </location>
    <ligand>
        <name>ATP</name>
        <dbReference type="ChEBI" id="CHEBI:30616"/>
    </ligand>
</feature>
<comment type="catalytic activity">
    <reaction evidence="9 12">
        <text>a 2'-deoxyribonucleoside 5'-diphosphate + ATP = a 2'-deoxyribonucleoside 5'-triphosphate + ADP</text>
        <dbReference type="Rhea" id="RHEA:44640"/>
        <dbReference type="ChEBI" id="CHEBI:30616"/>
        <dbReference type="ChEBI" id="CHEBI:61560"/>
        <dbReference type="ChEBI" id="CHEBI:73316"/>
        <dbReference type="ChEBI" id="CHEBI:456216"/>
        <dbReference type="EC" id="2.7.4.6"/>
    </reaction>
</comment>
<sequence length="155" mass="17620">MADVQRTLVLIKPDAVQRELVGKVVERFERKGLKIVAMKLAHLDEVTLSEHYGHLKEKPFFGDLLKFMMQTPVVAMIWEGIGVIDEVRKIVGSTNPREADAGTIRADMSMNVPSNMVHASDSVEAAQVEIKRFFRDEEVFTYEKLTDRFHFGEGI</sequence>
<comment type="subunit">
    <text evidence="9">Homotetramer.</text>
</comment>
<evidence type="ECO:0000256" key="11">
    <source>
        <dbReference type="RuleBase" id="RU004011"/>
    </source>
</evidence>
<keyword evidence="9" id="KW-0963">Cytoplasm</keyword>
<dbReference type="InterPro" id="IPR034907">
    <property type="entry name" value="NDK-like_dom"/>
</dbReference>
<dbReference type="PROSITE" id="PS51374">
    <property type="entry name" value="NDPK_LIKE"/>
    <property type="match status" value="1"/>
</dbReference>
<feature type="binding site" evidence="9 10">
    <location>
        <position position="115"/>
    </location>
    <ligand>
        <name>ATP</name>
        <dbReference type="ChEBI" id="CHEBI:30616"/>
    </ligand>
</feature>
<proteinExistence type="inferred from homology"/>
<keyword evidence="4 9" id="KW-0547">Nucleotide-binding</keyword>
<evidence type="ECO:0000313" key="15">
    <source>
        <dbReference type="Proteomes" id="UP000033930"/>
    </source>
</evidence>
<evidence type="ECO:0000313" key="14">
    <source>
        <dbReference type="EMBL" id="KKR98627.1"/>
    </source>
</evidence>
<reference evidence="14 15" key="1">
    <citation type="journal article" date="2015" name="Nature">
        <title>rRNA introns, odd ribosomes, and small enigmatic genomes across a large radiation of phyla.</title>
        <authorList>
            <person name="Brown C.T."/>
            <person name="Hug L.A."/>
            <person name="Thomas B.C."/>
            <person name="Sharon I."/>
            <person name="Castelle C.J."/>
            <person name="Singh A."/>
            <person name="Wilkins M.J."/>
            <person name="Williams K.H."/>
            <person name="Banfield J.F."/>
        </authorList>
    </citation>
    <scope>NUCLEOTIDE SEQUENCE [LARGE SCALE GENOMIC DNA]</scope>
</reference>
<feature type="binding site" evidence="9 10">
    <location>
        <position position="12"/>
    </location>
    <ligand>
        <name>ATP</name>
        <dbReference type="ChEBI" id="CHEBI:30616"/>
    </ligand>
</feature>
<dbReference type="CDD" id="cd04413">
    <property type="entry name" value="NDPk_I"/>
    <property type="match status" value="1"/>
</dbReference>
<dbReference type="GO" id="GO:0046872">
    <property type="term" value="F:metal ion binding"/>
    <property type="evidence" value="ECO:0007669"/>
    <property type="project" value="UniProtKB-KW"/>
</dbReference>
<evidence type="ECO:0000256" key="1">
    <source>
        <dbReference type="ARBA" id="ARBA00001946"/>
    </source>
</evidence>
<keyword evidence="3 9" id="KW-0808">Transferase</keyword>